<dbReference type="InterPro" id="IPR011489">
    <property type="entry name" value="EMI_domain"/>
</dbReference>
<dbReference type="Gene3D" id="2.10.25.10">
    <property type="entry name" value="Laminin"/>
    <property type="match status" value="1"/>
</dbReference>
<evidence type="ECO:0000256" key="5">
    <source>
        <dbReference type="SAM" id="SignalP"/>
    </source>
</evidence>
<reference evidence="10" key="1">
    <citation type="submission" date="2012-05" db="EMBL/GenBank/DDBJ databases">
        <title>Whole Genome Assembly of Lutzomyia longipalpis.</title>
        <authorList>
            <person name="Richards S."/>
            <person name="Qu C."/>
            <person name="Dillon R."/>
            <person name="Worley K."/>
            <person name="Scherer S."/>
            <person name="Batterton M."/>
            <person name="Taylor A."/>
            <person name="Hawes A."/>
            <person name="Hernandez B."/>
            <person name="Kovar C."/>
            <person name="Mandapat C."/>
            <person name="Pham C."/>
            <person name="Qu C."/>
            <person name="Jing C."/>
            <person name="Bess C."/>
            <person name="Bandaranaike D."/>
            <person name="Ngo D."/>
            <person name="Ongeri F."/>
            <person name="Arias F."/>
            <person name="Lara F."/>
            <person name="Weissenberger G."/>
            <person name="Kamau G."/>
            <person name="Han H."/>
            <person name="Shen H."/>
            <person name="Dinh H."/>
            <person name="Khalil I."/>
            <person name="Jones J."/>
            <person name="Shafer J."/>
            <person name="Jayaseelan J."/>
            <person name="Quiroz J."/>
            <person name="Blankenburg K."/>
            <person name="Nguyen L."/>
            <person name="Jackson L."/>
            <person name="Francisco L."/>
            <person name="Tang L.-Y."/>
            <person name="Pu L.-L."/>
            <person name="Perales L."/>
            <person name="Lorensuhewa L."/>
            <person name="Munidasa M."/>
            <person name="Coyle M."/>
            <person name="Taylor M."/>
            <person name="Puazo M."/>
            <person name="Firestine M."/>
            <person name="Scheel M."/>
            <person name="Javaid M."/>
            <person name="Wang M."/>
            <person name="Li M."/>
            <person name="Tabassum N."/>
            <person name="Saada N."/>
            <person name="Osuji N."/>
            <person name="Aqrawi P."/>
            <person name="Fu Q."/>
            <person name="Thornton R."/>
            <person name="Raj R."/>
            <person name="Goodspeed R."/>
            <person name="Mata R."/>
            <person name="Najjar R."/>
            <person name="Gubbala S."/>
            <person name="Lee S."/>
            <person name="Denson S."/>
            <person name="Patil S."/>
            <person name="Macmil S."/>
            <person name="Qi S."/>
            <person name="Matskevitch T."/>
            <person name="Palculict T."/>
            <person name="Mathew T."/>
            <person name="Vee V."/>
            <person name="Velamala V."/>
            <person name="Korchina V."/>
            <person name="Cai W."/>
            <person name="Liu W."/>
            <person name="Dai W."/>
            <person name="Zou X."/>
            <person name="Zhu Y."/>
            <person name="Zhang Y."/>
            <person name="Wu Y.-Q."/>
            <person name="Xin Y."/>
            <person name="Nazarath L."/>
            <person name="Kovar C."/>
            <person name="Han Y."/>
            <person name="Muzny D."/>
            <person name="Gibbs R."/>
        </authorList>
    </citation>
    <scope>NUCLEOTIDE SEQUENCE [LARGE SCALE GENOMIC DNA]</scope>
    <source>
        <strain evidence="10">Jacobina</strain>
    </source>
</reference>
<feature type="coiled-coil region" evidence="4">
    <location>
        <begin position="198"/>
        <end position="225"/>
    </location>
</feature>
<evidence type="ECO:0000313" key="9">
    <source>
        <dbReference type="EnsemblMetazoa" id="LLOJ003381-PA"/>
    </source>
</evidence>
<dbReference type="EMBL" id="AJWK01010819">
    <property type="status" value="NOT_ANNOTATED_CDS"/>
    <property type="molecule type" value="Genomic_DNA"/>
</dbReference>
<dbReference type="PROSITE" id="PS51041">
    <property type="entry name" value="EMI"/>
    <property type="match status" value="1"/>
</dbReference>
<dbReference type="InterPro" id="IPR002049">
    <property type="entry name" value="LE_dom"/>
</dbReference>
<dbReference type="PROSITE" id="PS00022">
    <property type="entry name" value="EGF_1"/>
    <property type="match status" value="1"/>
</dbReference>
<feature type="domain" description="EMI" evidence="7">
    <location>
        <begin position="36"/>
        <end position="115"/>
    </location>
</feature>
<feature type="disulfide bond" evidence="3">
    <location>
        <begin position="134"/>
        <end position="144"/>
    </location>
</feature>
<sequence length="290" mass="32236">MMIYRGVLVPIAVALLGHFVTNGDEGLSTTTHRSVLDHVCYREENFTELEERRVTQPVRIRSHVWCLEFPPRCAHYRTEMKEIIKWQNVTKTRLVEHCCDGYEEVTEANEIICKPICPDGCRRGFCHQPGMCVCNPGCQNGGYCDSKKGECRCQEGWSGEGCELSSTGTSPVSQITPTTPLKLLPVTEIIPKSTPSTIEELNSTLVDLADNIDKLKQQLNTTQTTQSDIALLELHTTLPDIVIAHQEVVPAEDHLVEMGTGSEILVLSNWDLNGTLVKNASDAGKKEKQT</sequence>
<accession>A0A1B0CG80</accession>
<evidence type="ECO:0000313" key="10">
    <source>
        <dbReference type="Proteomes" id="UP000092461"/>
    </source>
</evidence>
<keyword evidence="1 5" id="KW-0732">Signal</keyword>
<evidence type="ECO:0000259" key="6">
    <source>
        <dbReference type="PROSITE" id="PS50026"/>
    </source>
</evidence>
<dbReference type="EMBL" id="GITU01010200">
    <property type="protein sequence ID" value="MBC1178903.1"/>
    <property type="molecule type" value="Transcribed_RNA"/>
</dbReference>
<feature type="chain" id="PRO_5044555286" description="EMI domain-containing protein" evidence="5">
    <location>
        <begin position="24"/>
        <end position="290"/>
    </location>
</feature>
<evidence type="ECO:0000256" key="4">
    <source>
        <dbReference type="SAM" id="Coils"/>
    </source>
</evidence>
<protein>
    <recommendedName>
        <fullName evidence="11">EMI domain-containing protein</fullName>
    </recommendedName>
</protein>
<feature type="domain" description="EGF-like" evidence="6">
    <location>
        <begin position="133"/>
        <end position="163"/>
    </location>
</feature>
<dbReference type="Proteomes" id="UP000092461">
    <property type="component" value="Unassembled WGS sequence"/>
</dbReference>
<reference evidence="9" key="3">
    <citation type="submission" date="2020-05" db="UniProtKB">
        <authorList>
            <consortium name="EnsemblMetazoa"/>
        </authorList>
    </citation>
    <scope>IDENTIFICATION</scope>
    <source>
        <strain evidence="9">Jacobina</strain>
    </source>
</reference>
<reference evidence="8" key="2">
    <citation type="journal article" date="2020" name="BMC">
        <title>Leishmania infection induces a limited differential gene expression in the sand fly midgut.</title>
        <authorList>
            <person name="Coutinho-Abreu I.V."/>
            <person name="Serafim T.D."/>
            <person name="Meneses C."/>
            <person name="Kamhawi S."/>
            <person name="Oliveira F."/>
            <person name="Valenzuela J.G."/>
        </authorList>
    </citation>
    <scope>NUCLEOTIDE SEQUENCE</scope>
    <source>
        <strain evidence="8">Jacobina</strain>
        <tissue evidence="8">Midgut</tissue>
    </source>
</reference>
<evidence type="ECO:0000313" key="8">
    <source>
        <dbReference type="EMBL" id="MBC1178903.1"/>
    </source>
</evidence>
<dbReference type="CDD" id="cd00055">
    <property type="entry name" value="EGF_Lam"/>
    <property type="match status" value="1"/>
</dbReference>
<evidence type="ECO:0000256" key="3">
    <source>
        <dbReference type="PROSITE-ProRule" id="PRU00076"/>
    </source>
</evidence>
<comment type="caution">
    <text evidence="3">Lacks conserved residue(s) required for the propagation of feature annotation.</text>
</comment>
<dbReference type="GO" id="GO:0048731">
    <property type="term" value="P:system development"/>
    <property type="evidence" value="ECO:0007669"/>
    <property type="project" value="UniProtKB-ARBA"/>
</dbReference>
<dbReference type="PROSITE" id="PS01186">
    <property type="entry name" value="EGF_2"/>
    <property type="match status" value="1"/>
</dbReference>
<feature type="disulfide bond" evidence="3">
    <location>
        <begin position="153"/>
        <end position="162"/>
    </location>
</feature>
<name>A0A1B0CG80_LUTLO</name>
<feature type="signal peptide" evidence="5">
    <location>
        <begin position="1"/>
        <end position="23"/>
    </location>
</feature>
<evidence type="ECO:0000259" key="7">
    <source>
        <dbReference type="PROSITE" id="PS51041"/>
    </source>
</evidence>
<dbReference type="VEuPathDB" id="VectorBase:LLOJ003381"/>
<dbReference type="PROSITE" id="PS50026">
    <property type="entry name" value="EGF_3"/>
    <property type="match status" value="1"/>
</dbReference>
<evidence type="ECO:0008006" key="11">
    <source>
        <dbReference type="Google" id="ProtNLM"/>
    </source>
</evidence>
<proteinExistence type="predicted"/>
<organism evidence="9 10">
    <name type="scientific">Lutzomyia longipalpis</name>
    <name type="common">Sand fly</name>
    <dbReference type="NCBI Taxonomy" id="7200"/>
    <lineage>
        <taxon>Eukaryota</taxon>
        <taxon>Metazoa</taxon>
        <taxon>Ecdysozoa</taxon>
        <taxon>Arthropoda</taxon>
        <taxon>Hexapoda</taxon>
        <taxon>Insecta</taxon>
        <taxon>Pterygota</taxon>
        <taxon>Neoptera</taxon>
        <taxon>Endopterygota</taxon>
        <taxon>Diptera</taxon>
        <taxon>Nematocera</taxon>
        <taxon>Psychodoidea</taxon>
        <taxon>Psychodidae</taxon>
        <taxon>Lutzomyia</taxon>
        <taxon>Lutzomyia</taxon>
    </lineage>
</organism>
<dbReference type="AlphaFoldDB" id="A0A1B0CG80"/>
<keyword evidence="10" id="KW-1185">Reference proteome</keyword>
<evidence type="ECO:0000256" key="2">
    <source>
        <dbReference type="ARBA" id="ARBA00023157"/>
    </source>
</evidence>
<keyword evidence="2 3" id="KW-1015">Disulfide bond</keyword>
<keyword evidence="4" id="KW-0175">Coiled coil</keyword>
<dbReference type="VEuPathDB" id="VectorBase:LLONM1_007385"/>
<keyword evidence="3" id="KW-0245">EGF-like domain</keyword>
<evidence type="ECO:0000256" key="1">
    <source>
        <dbReference type="ARBA" id="ARBA00022729"/>
    </source>
</evidence>
<dbReference type="EnsemblMetazoa" id="LLOJ003381-RA">
    <property type="protein sequence ID" value="LLOJ003381-PA"/>
    <property type="gene ID" value="LLOJ003381"/>
</dbReference>
<dbReference type="Pfam" id="PF07546">
    <property type="entry name" value="EMI"/>
    <property type="match status" value="1"/>
</dbReference>
<dbReference type="GO" id="GO:0048513">
    <property type="term" value="P:animal organ development"/>
    <property type="evidence" value="ECO:0007669"/>
    <property type="project" value="UniProtKB-ARBA"/>
</dbReference>
<dbReference type="InterPro" id="IPR000742">
    <property type="entry name" value="EGF"/>
</dbReference>